<reference evidence="2" key="1">
    <citation type="submission" date="2016-10" db="EMBL/GenBank/DDBJ databases">
        <authorList>
            <person name="Varghese N."/>
            <person name="Submissions S."/>
        </authorList>
    </citation>
    <scope>NUCLEOTIDE SEQUENCE [LARGE SCALE GENOMIC DNA]</scope>
    <source>
        <strain evidence="2">DSM 19110</strain>
    </source>
</reference>
<gene>
    <name evidence="1" type="ORF">SAMN05421820_11642</name>
</gene>
<protein>
    <submittedName>
        <fullName evidence="1">Uncharacterized protein</fullName>
    </submittedName>
</protein>
<keyword evidence="2" id="KW-1185">Reference proteome</keyword>
<dbReference type="Pfam" id="PF19265">
    <property type="entry name" value="DUF5908"/>
    <property type="match status" value="1"/>
</dbReference>
<dbReference type="Proteomes" id="UP000183200">
    <property type="component" value="Unassembled WGS sequence"/>
</dbReference>
<dbReference type="EMBL" id="FNGY01000016">
    <property type="protein sequence ID" value="SDO54798.1"/>
    <property type="molecule type" value="Genomic_DNA"/>
</dbReference>
<organism evidence="1 2">
    <name type="scientific">Pedobacter steynii</name>
    <dbReference type="NCBI Taxonomy" id="430522"/>
    <lineage>
        <taxon>Bacteria</taxon>
        <taxon>Pseudomonadati</taxon>
        <taxon>Bacteroidota</taxon>
        <taxon>Sphingobacteriia</taxon>
        <taxon>Sphingobacteriales</taxon>
        <taxon>Sphingobacteriaceae</taxon>
        <taxon>Pedobacter</taxon>
    </lineage>
</organism>
<name>A0A1H0KFR0_9SPHI</name>
<sequence>MPIEIRELVIKATVLQDLNSGSAPNNGVPPSEELVKTCVEKVLEIIKERNER</sequence>
<dbReference type="InterPro" id="IPR045459">
    <property type="entry name" value="DUF5908"/>
</dbReference>
<dbReference type="AlphaFoldDB" id="A0A1H0KFR0"/>
<proteinExistence type="predicted"/>
<accession>A0A1H0KFR0</accession>
<evidence type="ECO:0000313" key="1">
    <source>
        <dbReference type="EMBL" id="SDO54798.1"/>
    </source>
</evidence>
<evidence type="ECO:0000313" key="2">
    <source>
        <dbReference type="Proteomes" id="UP000183200"/>
    </source>
</evidence>
<dbReference type="RefSeq" id="WP_172665002.1">
    <property type="nucleotide sequence ID" value="NZ_FNGY01000016.1"/>
</dbReference>